<comment type="subcellular location">
    <subcellularLocation>
        <location evidence="1">Membrane</location>
        <topology evidence="1">Multi-pass membrane protein</topology>
    </subcellularLocation>
</comment>
<dbReference type="GO" id="GO:0016887">
    <property type="term" value="F:ATP hydrolysis activity"/>
    <property type="evidence" value="ECO:0007669"/>
    <property type="project" value="InterPro"/>
</dbReference>
<dbReference type="InterPro" id="IPR027417">
    <property type="entry name" value="P-loop_NTPase"/>
</dbReference>
<evidence type="ECO:0000256" key="11">
    <source>
        <dbReference type="SAM" id="Phobius"/>
    </source>
</evidence>
<feature type="transmembrane region" description="Helical" evidence="11">
    <location>
        <begin position="334"/>
        <end position="353"/>
    </location>
</feature>
<dbReference type="GO" id="GO:0005524">
    <property type="term" value="F:ATP binding"/>
    <property type="evidence" value="ECO:0007669"/>
    <property type="project" value="UniProtKB-KW"/>
</dbReference>
<dbReference type="OrthoDB" id="8061355at2759"/>
<reference evidence="13 14" key="1">
    <citation type="submission" date="2014-04" db="EMBL/GenBank/DDBJ databases">
        <title>Evolutionary Origins and Diversification of the Mycorrhizal Mutualists.</title>
        <authorList>
            <consortium name="DOE Joint Genome Institute"/>
            <consortium name="Mycorrhizal Genomics Consortium"/>
            <person name="Kohler A."/>
            <person name="Kuo A."/>
            <person name="Nagy L.G."/>
            <person name="Floudas D."/>
            <person name="Copeland A."/>
            <person name="Barry K.W."/>
            <person name="Cichocki N."/>
            <person name="Veneault-Fourrey C."/>
            <person name="LaButti K."/>
            <person name="Lindquist E.A."/>
            <person name="Lipzen A."/>
            <person name="Lundell T."/>
            <person name="Morin E."/>
            <person name="Murat C."/>
            <person name="Riley R."/>
            <person name="Ohm R."/>
            <person name="Sun H."/>
            <person name="Tunlid A."/>
            <person name="Henrissat B."/>
            <person name="Grigoriev I.V."/>
            <person name="Hibbett D.S."/>
            <person name="Martin F."/>
        </authorList>
    </citation>
    <scope>NUCLEOTIDE SEQUENCE [LARGE SCALE GENOMIC DNA]</scope>
    <source>
        <strain evidence="13 14">Koide BX008</strain>
    </source>
</reference>
<dbReference type="CDD" id="cd03263">
    <property type="entry name" value="ABC_subfamily_A"/>
    <property type="match status" value="2"/>
</dbReference>
<dbReference type="PANTHER" id="PTHR19229">
    <property type="entry name" value="ATP-BINDING CASSETTE TRANSPORTER SUBFAMILY A ABCA"/>
    <property type="match status" value="1"/>
</dbReference>
<dbReference type="Pfam" id="PF00005">
    <property type="entry name" value="ABC_tran"/>
    <property type="match status" value="2"/>
</dbReference>
<dbReference type="SMART" id="SM00382">
    <property type="entry name" value="AAA"/>
    <property type="match status" value="2"/>
</dbReference>
<dbReference type="InterPro" id="IPR003593">
    <property type="entry name" value="AAA+_ATPase"/>
</dbReference>
<keyword evidence="14" id="KW-1185">Reference proteome</keyword>
<dbReference type="GO" id="GO:0016020">
    <property type="term" value="C:membrane"/>
    <property type="evidence" value="ECO:0007669"/>
    <property type="project" value="UniProtKB-SubCell"/>
</dbReference>
<evidence type="ECO:0000313" key="14">
    <source>
        <dbReference type="Proteomes" id="UP000054549"/>
    </source>
</evidence>
<feature type="transmembrane region" description="Helical" evidence="11">
    <location>
        <begin position="1060"/>
        <end position="1085"/>
    </location>
</feature>
<feature type="domain" description="ABC transporter" evidence="12">
    <location>
        <begin position="460"/>
        <end position="695"/>
    </location>
</feature>
<feature type="transmembrane region" description="Helical" evidence="11">
    <location>
        <begin position="1126"/>
        <end position="1151"/>
    </location>
</feature>
<evidence type="ECO:0000256" key="8">
    <source>
        <dbReference type="ARBA" id="ARBA00022989"/>
    </source>
</evidence>
<evidence type="ECO:0000313" key="13">
    <source>
        <dbReference type="EMBL" id="KIL63710.1"/>
    </source>
</evidence>
<keyword evidence="7" id="KW-0067">ATP-binding</keyword>
<feature type="transmembrane region" description="Helical" evidence="11">
    <location>
        <begin position="20"/>
        <end position="44"/>
    </location>
</feature>
<gene>
    <name evidence="13" type="ORF">M378DRAFT_11974</name>
</gene>
<comment type="similarity">
    <text evidence="2">Belongs to the ABC transporter superfamily. ABCA family.</text>
</comment>
<dbReference type="Pfam" id="PF12698">
    <property type="entry name" value="ABC2_membrane_3"/>
    <property type="match status" value="2"/>
</dbReference>
<feature type="transmembrane region" description="Helical" evidence="11">
    <location>
        <begin position="1163"/>
        <end position="1189"/>
    </location>
</feature>
<organism evidence="13 14">
    <name type="scientific">Amanita muscaria (strain Koide BX008)</name>
    <dbReference type="NCBI Taxonomy" id="946122"/>
    <lineage>
        <taxon>Eukaryota</taxon>
        <taxon>Fungi</taxon>
        <taxon>Dikarya</taxon>
        <taxon>Basidiomycota</taxon>
        <taxon>Agaricomycotina</taxon>
        <taxon>Agaricomycetes</taxon>
        <taxon>Agaricomycetidae</taxon>
        <taxon>Agaricales</taxon>
        <taxon>Pluteineae</taxon>
        <taxon>Amanitaceae</taxon>
        <taxon>Amanita</taxon>
    </lineage>
</organism>
<feature type="transmembrane region" description="Helical" evidence="11">
    <location>
        <begin position="1209"/>
        <end position="1229"/>
    </location>
</feature>
<dbReference type="InterPro" id="IPR017871">
    <property type="entry name" value="ABC_transporter-like_CS"/>
</dbReference>
<dbReference type="GO" id="GO:0140359">
    <property type="term" value="F:ABC-type transporter activity"/>
    <property type="evidence" value="ECO:0007669"/>
    <property type="project" value="InterPro"/>
</dbReference>
<keyword evidence="8 11" id="KW-1133">Transmembrane helix</keyword>
<evidence type="ECO:0000256" key="1">
    <source>
        <dbReference type="ARBA" id="ARBA00004141"/>
    </source>
</evidence>
<keyword evidence="6" id="KW-0547">Nucleotide-binding</keyword>
<dbReference type="InterPro" id="IPR003439">
    <property type="entry name" value="ABC_transporter-like_ATP-bd"/>
</dbReference>
<dbReference type="PROSITE" id="PS50893">
    <property type="entry name" value="ABC_TRANSPORTER_2"/>
    <property type="match status" value="2"/>
</dbReference>
<dbReference type="SUPFAM" id="SSF52540">
    <property type="entry name" value="P-loop containing nucleoside triphosphate hydrolases"/>
    <property type="match status" value="2"/>
</dbReference>
<dbReference type="STRING" id="946122.A0A0C2SKG4"/>
<feature type="domain" description="ABC transporter" evidence="12">
    <location>
        <begin position="1267"/>
        <end position="1495"/>
    </location>
</feature>
<feature type="transmembrane region" description="Helical" evidence="11">
    <location>
        <begin position="847"/>
        <end position="867"/>
    </location>
</feature>
<evidence type="ECO:0000256" key="6">
    <source>
        <dbReference type="ARBA" id="ARBA00022741"/>
    </source>
</evidence>
<feature type="transmembrane region" description="Helical" evidence="11">
    <location>
        <begin position="305"/>
        <end position="328"/>
    </location>
</feature>
<evidence type="ECO:0000256" key="2">
    <source>
        <dbReference type="ARBA" id="ARBA00008869"/>
    </source>
</evidence>
<feature type="transmembrane region" description="Helical" evidence="11">
    <location>
        <begin position="1097"/>
        <end position="1120"/>
    </location>
</feature>
<feature type="transmembrane region" description="Helical" evidence="11">
    <location>
        <begin position="360"/>
        <end position="381"/>
    </location>
</feature>
<evidence type="ECO:0000256" key="3">
    <source>
        <dbReference type="ARBA" id="ARBA00022448"/>
    </source>
</evidence>
<accession>A0A0C2SKG4</accession>
<dbReference type="Gene3D" id="3.40.50.300">
    <property type="entry name" value="P-loop containing nucleotide triphosphate hydrolases"/>
    <property type="match status" value="2"/>
</dbReference>
<keyword evidence="4 11" id="KW-0812">Transmembrane</keyword>
<sequence>MFGGVFWRQFVALFRKNWIVLWAHPIANVLRCFILPIAFGVFLATAQQFLNTPDNFGIGQPIPVYALETKVDSLLLWVDATDGTSSPSPSQIMSWMTASFTPSQQQQYVKQLFNASDIPSYCPENFIGLSQCFGAVIFYDVPANSSASRPVNYTIQADAGLGHIDVQRHTSDYEQKVLPLQWAIDNAIIELQTGVQLQTPLEWPFTQETNADQFTSIRLGFIGGINSLLVLALFVCYVGIAYQLPGAIAGERANGLTAHMKAMGLRDSARILSWHVSISLAYLPAWIAVGLTWHYRIFSSSNVGLILVVHLLLGLTLASWSFFVAAPFGKSPQLAAVVTTFLCILFAILALVLQHAKNGTVFIFTLLFPPAFYVFAIRAIGGWELQQMPTNVVKADPTNHLILLYPLIAAIIDVFLWPCMAILLEHYLYDVKRPSSHRRFLFWKRAVADQSISIPPDVAISVRNLHKTFKKSTFLFSKSSFTAINDLSFDVPKGGIFVLLGSNGAGKSTTLSIIGGLISRSSGDVTFEGGQRRPPRGTIGLVPQKNILFPDLSCIQNLRVWQAVKWSANTDKREDLMEVLRSCDLEEKARSNAGTLSGGQKRKLQLAAGLVGGSEIVLVDECTSGVDPLSRRSLWRTLVAVRGSRTIVFTTHFLDEADLLADQIVILDAPGKVVAQGTPVALKRELGKGYSLQVTLDAAIDAEKADLARSELLQRIRAFTPGAQANYLSAFQTLYRLNTRDVAVVARLLQLLGEEKSKFGIASYDVLGTSIEDVFLGLMEKSETTALAENDKRSSNGTLDLPSGSITKDAGKGQSPVMRLTRGVPTSLFQQAFTIFYKRLLILRRSWLSPFLTVSVAVAAATIPTTFIVRDYQTCANLLHNFSPDSLYLPSAISSALVLAPHVVESPPGIVSTLGTSMARVPVTDVPDNATFVNTISNNYRDLTLGGISVNPTTGESLIAWEASPPGLLGPVMLNLVTNILYNQATNASSGQINNTSRVIRATFRPLPAPSGRSLNDLKWAAFFGIAMSVYPAFFALYVSRERRSSVQAMQSSNGLTNPLGLWLGHLMFDTIWTIILSTIIIIVFSTVSRGFQGLGFFWLVLVLYGITAALFAYCATLVVSSPLAAFAIVAGYQIIMFLLYFAGYLLVLTFAKTASASSMISIIHWTLSLASPVASAMRAGLVSINLFSLLCDGTTVVNASSLGQIQRFGGPILYLILYSCVLLAILYWRASGSLLPRRSNRPDKELALSDDVAAEANATDDSNDILRVVHVSKRYKDKQAVDNVSFGVPQGSIFTLLGPNGAGKTTTFNMIRGDTFPDSGNIFVAGTSAVRNPRVTRLSLGVCPQFTAIDAQLTVREHLIIYGRLKGIPRHELDANVTAVMHATALHSYADRFANKLSGGNQRKLALAIALIGNPPVLLIDEFSSGIDAKMKRDMWNTLRHAAFGKAVILTTHSMEEASALADRVGILARRLLAIGSVQSLSDQHATYEVHFNCRTREDQVKIQKLMAQIPGSRMADDVATRFEVPIELDASTGGGGLSLSRLFDILTTNSDDNTEFTVAKATLESVFLRIIRENNAREEDGEMGNKWWRFCA</sequence>
<dbReference type="PROSITE" id="PS00211">
    <property type="entry name" value="ABC_TRANSPORTER_1"/>
    <property type="match status" value="2"/>
</dbReference>
<feature type="transmembrane region" description="Helical" evidence="11">
    <location>
        <begin position="1020"/>
        <end position="1040"/>
    </location>
</feature>
<feature type="transmembrane region" description="Helical" evidence="11">
    <location>
        <begin position="219"/>
        <end position="242"/>
    </location>
</feature>
<dbReference type="PANTHER" id="PTHR19229:SF36">
    <property type="entry name" value="ATP-BINDING CASSETTE SUB-FAMILY A MEMBER 2"/>
    <property type="match status" value="1"/>
</dbReference>
<keyword evidence="9 11" id="KW-0472">Membrane</keyword>
<dbReference type="Proteomes" id="UP000054549">
    <property type="component" value="Unassembled WGS sequence"/>
</dbReference>
<evidence type="ECO:0000256" key="4">
    <source>
        <dbReference type="ARBA" id="ARBA00022692"/>
    </source>
</evidence>
<dbReference type="InParanoid" id="A0A0C2SKG4"/>
<proteinExistence type="inferred from homology"/>
<feature type="transmembrane region" description="Helical" evidence="11">
    <location>
        <begin position="401"/>
        <end position="429"/>
    </location>
</feature>
<feature type="region of interest" description="Disordered" evidence="10">
    <location>
        <begin position="788"/>
        <end position="814"/>
    </location>
</feature>
<keyword evidence="5" id="KW-0677">Repeat</keyword>
<evidence type="ECO:0000256" key="7">
    <source>
        <dbReference type="ARBA" id="ARBA00022840"/>
    </source>
</evidence>
<dbReference type="HOGENOM" id="CLU_001640_1_0_1"/>
<dbReference type="GO" id="GO:0005319">
    <property type="term" value="F:lipid transporter activity"/>
    <property type="evidence" value="ECO:0007669"/>
    <property type="project" value="TreeGrafter"/>
</dbReference>
<dbReference type="EMBL" id="KN818256">
    <property type="protein sequence ID" value="KIL63710.1"/>
    <property type="molecule type" value="Genomic_DNA"/>
</dbReference>
<evidence type="ECO:0000256" key="5">
    <source>
        <dbReference type="ARBA" id="ARBA00022737"/>
    </source>
</evidence>
<feature type="transmembrane region" description="Helical" evidence="11">
    <location>
        <begin position="271"/>
        <end position="293"/>
    </location>
</feature>
<keyword evidence="3" id="KW-0813">Transport</keyword>
<evidence type="ECO:0000259" key="12">
    <source>
        <dbReference type="PROSITE" id="PS50893"/>
    </source>
</evidence>
<evidence type="ECO:0000256" key="10">
    <source>
        <dbReference type="SAM" id="MobiDB-lite"/>
    </source>
</evidence>
<name>A0A0C2SKG4_AMAMK</name>
<dbReference type="InterPro" id="IPR026082">
    <property type="entry name" value="ABCA"/>
</dbReference>
<protein>
    <recommendedName>
        <fullName evidence="12">ABC transporter domain-containing protein</fullName>
    </recommendedName>
</protein>
<dbReference type="InterPro" id="IPR013525">
    <property type="entry name" value="ABC2_TM"/>
</dbReference>
<dbReference type="FunFam" id="3.40.50.300:FF:000335">
    <property type="entry name" value="ATP binding cassette subfamily A member 5"/>
    <property type="match status" value="1"/>
</dbReference>
<evidence type="ECO:0000256" key="9">
    <source>
        <dbReference type="ARBA" id="ARBA00023136"/>
    </source>
</evidence>